<proteinExistence type="predicted"/>
<evidence type="ECO:0000256" key="1">
    <source>
        <dbReference type="SAM" id="MobiDB-lite"/>
    </source>
</evidence>
<evidence type="ECO:0000313" key="3">
    <source>
        <dbReference type="Proteomes" id="UP000800041"/>
    </source>
</evidence>
<organism evidence="2 3">
    <name type="scientific">Aulographum hederae CBS 113979</name>
    <dbReference type="NCBI Taxonomy" id="1176131"/>
    <lineage>
        <taxon>Eukaryota</taxon>
        <taxon>Fungi</taxon>
        <taxon>Dikarya</taxon>
        <taxon>Ascomycota</taxon>
        <taxon>Pezizomycotina</taxon>
        <taxon>Dothideomycetes</taxon>
        <taxon>Pleosporomycetidae</taxon>
        <taxon>Aulographales</taxon>
        <taxon>Aulographaceae</taxon>
    </lineage>
</organism>
<accession>A0A6G1HB55</accession>
<sequence>MRSSRASLNDAPSPVSIRSPASPFTFPPDHHLIITTESRILSWSANGIYDVFKSGSRGICAAKEARDGSGVLAIADSQVVVLHDVREKEGGTYRLKGTDGPVRLLHFATDESKTLYFTTTLQNAVQEFDIPRDILLEPASTHPSPPTVLAISPTNHLLLSASERPSTIYIQNLTLRTKPMLVQPTASRSPVVVASFHPTRPNIFLLGFKDGTLAAYNATKL</sequence>
<gene>
    <name evidence="2" type="ORF">K402DRAFT_325034</name>
</gene>
<evidence type="ECO:0000313" key="2">
    <source>
        <dbReference type="EMBL" id="KAF1990456.1"/>
    </source>
</evidence>
<dbReference type="InterPro" id="IPR015943">
    <property type="entry name" value="WD40/YVTN_repeat-like_dom_sf"/>
</dbReference>
<dbReference type="InterPro" id="IPR036322">
    <property type="entry name" value="WD40_repeat_dom_sf"/>
</dbReference>
<feature type="non-terminal residue" evidence="2">
    <location>
        <position position="221"/>
    </location>
</feature>
<dbReference type="OrthoDB" id="5362656at2759"/>
<evidence type="ECO:0008006" key="4">
    <source>
        <dbReference type="Google" id="ProtNLM"/>
    </source>
</evidence>
<dbReference type="SUPFAM" id="SSF50978">
    <property type="entry name" value="WD40 repeat-like"/>
    <property type="match status" value="1"/>
</dbReference>
<dbReference type="AlphaFoldDB" id="A0A6G1HB55"/>
<protein>
    <recommendedName>
        <fullName evidence="4">WD40 repeat-like protein</fullName>
    </recommendedName>
</protein>
<keyword evidence="3" id="KW-1185">Reference proteome</keyword>
<feature type="region of interest" description="Disordered" evidence="1">
    <location>
        <begin position="1"/>
        <end position="22"/>
    </location>
</feature>
<reference evidence="2" key="1">
    <citation type="journal article" date="2020" name="Stud. Mycol.">
        <title>101 Dothideomycetes genomes: a test case for predicting lifestyles and emergence of pathogens.</title>
        <authorList>
            <person name="Haridas S."/>
            <person name="Albert R."/>
            <person name="Binder M."/>
            <person name="Bloem J."/>
            <person name="Labutti K."/>
            <person name="Salamov A."/>
            <person name="Andreopoulos B."/>
            <person name="Baker S."/>
            <person name="Barry K."/>
            <person name="Bills G."/>
            <person name="Bluhm B."/>
            <person name="Cannon C."/>
            <person name="Castanera R."/>
            <person name="Culley D."/>
            <person name="Daum C."/>
            <person name="Ezra D."/>
            <person name="Gonzalez J."/>
            <person name="Henrissat B."/>
            <person name="Kuo A."/>
            <person name="Liang C."/>
            <person name="Lipzen A."/>
            <person name="Lutzoni F."/>
            <person name="Magnuson J."/>
            <person name="Mondo S."/>
            <person name="Nolan M."/>
            <person name="Ohm R."/>
            <person name="Pangilinan J."/>
            <person name="Park H.-J."/>
            <person name="Ramirez L."/>
            <person name="Alfaro M."/>
            <person name="Sun H."/>
            <person name="Tritt A."/>
            <person name="Yoshinaga Y."/>
            <person name="Zwiers L.-H."/>
            <person name="Turgeon B."/>
            <person name="Goodwin S."/>
            <person name="Spatafora J."/>
            <person name="Crous P."/>
            <person name="Grigoriev I."/>
        </authorList>
    </citation>
    <scope>NUCLEOTIDE SEQUENCE</scope>
    <source>
        <strain evidence="2">CBS 113979</strain>
    </source>
</reference>
<dbReference type="Proteomes" id="UP000800041">
    <property type="component" value="Unassembled WGS sequence"/>
</dbReference>
<name>A0A6G1HB55_9PEZI</name>
<dbReference type="EMBL" id="ML977142">
    <property type="protein sequence ID" value="KAF1990456.1"/>
    <property type="molecule type" value="Genomic_DNA"/>
</dbReference>
<dbReference type="Gene3D" id="2.130.10.10">
    <property type="entry name" value="YVTN repeat-like/Quinoprotein amine dehydrogenase"/>
    <property type="match status" value="1"/>
</dbReference>